<accession>C6WP63</accession>
<dbReference type="eggNOG" id="ENOG5032SBE">
    <property type="taxonomic scope" value="Bacteria"/>
</dbReference>
<keyword evidence="2" id="KW-1185">Reference proteome</keyword>
<reference evidence="1 2" key="1">
    <citation type="journal article" date="2009" name="Stand. Genomic Sci.">
        <title>Complete genome sequence of Actinosynnema mirum type strain (101).</title>
        <authorList>
            <person name="Land M."/>
            <person name="Lapidus A."/>
            <person name="Mayilraj S."/>
            <person name="Chen F."/>
            <person name="Copeland A."/>
            <person name="Del Rio T.G."/>
            <person name="Nolan M."/>
            <person name="Lucas S."/>
            <person name="Tice H."/>
            <person name="Cheng J.F."/>
            <person name="Chertkov O."/>
            <person name="Bruce D."/>
            <person name="Goodwin L."/>
            <person name="Pitluck S."/>
            <person name="Rohde M."/>
            <person name="Goker M."/>
            <person name="Pati A."/>
            <person name="Ivanova N."/>
            <person name="Mavromatis K."/>
            <person name="Chen A."/>
            <person name="Palaniappan K."/>
            <person name="Hauser L."/>
            <person name="Chang Y.J."/>
            <person name="Jeffries C.C."/>
            <person name="Brettin T."/>
            <person name="Detter J.C."/>
            <person name="Han C."/>
            <person name="Chain P."/>
            <person name="Tindall B.J."/>
            <person name="Bristow J."/>
            <person name="Eisen J.A."/>
            <person name="Markowitz V."/>
            <person name="Hugenholtz P."/>
            <person name="Kyrpides N.C."/>
            <person name="Klenk H.P."/>
        </authorList>
    </citation>
    <scope>NUCLEOTIDE SEQUENCE [LARGE SCALE GENOMIC DNA]</scope>
    <source>
        <strain evidence="2">ATCC 29888 / DSM 43827 / JCM 3225 / NBRC 14064 / NCIMB 13271 / NRRL B-12336 / IMRU 3971 / 101</strain>
    </source>
</reference>
<dbReference type="AlphaFoldDB" id="C6WP63"/>
<dbReference type="OrthoDB" id="494805at2"/>
<dbReference type="STRING" id="446462.Amir_4735"/>
<protein>
    <submittedName>
        <fullName evidence="1">Uncharacterized protein</fullName>
    </submittedName>
</protein>
<dbReference type="RefSeq" id="WP_015803452.1">
    <property type="nucleotide sequence ID" value="NC_013093.1"/>
</dbReference>
<dbReference type="EMBL" id="CP001630">
    <property type="protein sequence ID" value="ACU38565.1"/>
    <property type="molecule type" value="Genomic_DNA"/>
</dbReference>
<dbReference type="Proteomes" id="UP000002213">
    <property type="component" value="Chromosome"/>
</dbReference>
<gene>
    <name evidence="1" type="ordered locus">Amir_4735</name>
</gene>
<proteinExistence type="predicted"/>
<evidence type="ECO:0000313" key="1">
    <source>
        <dbReference type="EMBL" id="ACU38565.1"/>
    </source>
</evidence>
<organism evidence="1 2">
    <name type="scientific">Actinosynnema mirum (strain ATCC 29888 / DSM 43827 / JCM 3225 / NBRC 14064 / NCIMB 13271 / NRRL B-12336 / IMRU 3971 / 101)</name>
    <dbReference type="NCBI Taxonomy" id="446462"/>
    <lineage>
        <taxon>Bacteria</taxon>
        <taxon>Bacillati</taxon>
        <taxon>Actinomycetota</taxon>
        <taxon>Actinomycetes</taxon>
        <taxon>Pseudonocardiales</taxon>
        <taxon>Pseudonocardiaceae</taxon>
        <taxon>Actinosynnema</taxon>
    </lineage>
</organism>
<name>C6WP63_ACTMD</name>
<dbReference type="KEGG" id="ami:Amir_4735"/>
<sequence>MSASVRAVLDAAYDPALVEQLCETYEEAKRNYHLGGHRLSEVEGGRFCEAAFRMLQQRTTGRFTPIGGILNTEEVIGSLAKIPAAAHPKSVRIYLPRALRVIYDIRNSRDVAHLGDGIDPSLQDSTLVVAVLDWTLAEFVRLSAEVSADVAQRMVDALVTRELPVVQVFDGQPKVLRPDLRAGDHLLVLLYHAGTEGVRFAELQQWVPEAMRTNLRRTVKSLESKALAHCAGDTVLITFAGQKRVEADRLMEPAL</sequence>
<evidence type="ECO:0000313" key="2">
    <source>
        <dbReference type="Proteomes" id="UP000002213"/>
    </source>
</evidence>
<dbReference type="HOGENOM" id="CLU_094128_0_0_11"/>